<accession>A0A6A6HK75</accession>
<dbReference type="Pfam" id="PF09796">
    <property type="entry name" value="QCR10"/>
    <property type="match status" value="1"/>
</dbReference>
<dbReference type="GO" id="GO:0006122">
    <property type="term" value="P:mitochondrial electron transport, ubiquinol to cytochrome c"/>
    <property type="evidence" value="ECO:0007669"/>
    <property type="project" value="InterPro"/>
</dbReference>
<feature type="transmembrane region" description="Helical" evidence="1">
    <location>
        <begin position="40"/>
        <end position="62"/>
    </location>
</feature>
<organism evidence="2 3">
    <name type="scientific">Viridothelium virens</name>
    <name type="common">Speckled blister lichen</name>
    <name type="synonym">Trypethelium virens</name>
    <dbReference type="NCBI Taxonomy" id="1048519"/>
    <lineage>
        <taxon>Eukaryota</taxon>
        <taxon>Fungi</taxon>
        <taxon>Dikarya</taxon>
        <taxon>Ascomycota</taxon>
        <taxon>Pezizomycotina</taxon>
        <taxon>Dothideomycetes</taxon>
        <taxon>Dothideomycetes incertae sedis</taxon>
        <taxon>Trypetheliales</taxon>
        <taxon>Trypetheliaceae</taxon>
        <taxon>Viridothelium</taxon>
    </lineage>
</organism>
<protein>
    <submittedName>
        <fullName evidence="2">Uncharacterized protein</fullName>
    </submittedName>
</protein>
<keyword evidence="3" id="KW-1185">Reference proteome</keyword>
<keyword evidence="1" id="KW-0472">Membrane</keyword>
<proteinExistence type="predicted"/>
<dbReference type="OrthoDB" id="2391627at2759"/>
<evidence type="ECO:0000256" key="1">
    <source>
        <dbReference type="SAM" id="Phobius"/>
    </source>
</evidence>
<dbReference type="EMBL" id="ML991776">
    <property type="protein sequence ID" value="KAF2238437.1"/>
    <property type="molecule type" value="Genomic_DNA"/>
</dbReference>
<evidence type="ECO:0000313" key="2">
    <source>
        <dbReference type="EMBL" id="KAF2238437.1"/>
    </source>
</evidence>
<keyword evidence="1" id="KW-0812">Transmembrane</keyword>
<evidence type="ECO:0000313" key="3">
    <source>
        <dbReference type="Proteomes" id="UP000800092"/>
    </source>
</evidence>
<keyword evidence="1" id="KW-1133">Transmembrane helix</keyword>
<gene>
    <name evidence="2" type="ORF">EV356DRAFT_507569</name>
</gene>
<dbReference type="AlphaFoldDB" id="A0A6A6HK75"/>
<dbReference type="Proteomes" id="UP000800092">
    <property type="component" value="Unassembled WGS sequence"/>
</dbReference>
<dbReference type="PANTHER" id="PTHR28254">
    <property type="entry name" value="CYTOCHROME B-C1 COMPLEX SUBUNIT 10"/>
    <property type="match status" value="1"/>
</dbReference>
<name>A0A6A6HK75_VIRVR</name>
<sequence>MPTTGIRGAIIKPKPKPYLSPYGPKLQTTTNIQGLTFPRILRYGSLAAGFGAVGAGFALFFFSDVPRVRKDIMERLPLIGGYFHHEVPPEDNPF</sequence>
<dbReference type="GO" id="GO:0005739">
    <property type="term" value="C:mitochondrion"/>
    <property type="evidence" value="ECO:0007669"/>
    <property type="project" value="GOC"/>
</dbReference>
<dbReference type="PANTHER" id="PTHR28254:SF1">
    <property type="entry name" value="CYTOCHROME B-C1 COMPLEX SUBUNIT 10, MITOCHONDRIAL"/>
    <property type="match status" value="1"/>
</dbReference>
<dbReference type="InterPro" id="IPR019182">
    <property type="entry name" value="Cytochrome_b-c1_su10_fun"/>
</dbReference>
<reference evidence="2" key="1">
    <citation type="journal article" date="2020" name="Stud. Mycol.">
        <title>101 Dothideomycetes genomes: a test case for predicting lifestyles and emergence of pathogens.</title>
        <authorList>
            <person name="Haridas S."/>
            <person name="Albert R."/>
            <person name="Binder M."/>
            <person name="Bloem J."/>
            <person name="Labutti K."/>
            <person name="Salamov A."/>
            <person name="Andreopoulos B."/>
            <person name="Baker S."/>
            <person name="Barry K."/>
            <person name="Bills G."/>
            <person name="Bluhm B."/>
            <person name="Cannon C."/>
            <person name="Castanera R."/>
            <person name="Culley D."/>
            <person name="Daum C."/>
            <person name="Ezra D."/>
            <person name="Gonzalez J."/>
            <person name="Henrissat B."/>
            <person name="Kuo A."/>
            <person name="Liang C."/>
            <person name="Lipzen A."/>
            <person name="Lutzoni F."/>
            <person name="Magnuson J."/>
            <person name="Mondo S."/>
            <person name="Nolan M."/>
            <person name="Ohm R."/>
            <person name="Pangilinan J."/>
            <person name="Park H.-J."/>
            <person name="Ramirez L."/>
            <person name="Alfaro M."/>
            <person name="Sun H."/>
            <person name="Tritt A."/>
            <person name="Yoshinaga Y."/>
            <person name="Zwiers L.-H."/>
            <person name="Turgeon B."/>
            <person name="Goodwin S."/>
            <person name="Spatafora J."/>
            <person name="Crous P."/>
            <person name="Grigoriev I."/>
        </authorList>
    </citation>
    <scope>NUCLEOTIDE SEQUENCE</scope>
    <source>
        <strain evidence="2">Tuck. ex Michener</strain>
    </source>
</reference>